<feature type="domain" description="NodB homology" evidence="1">
    <location>
        <begin position="1"/>
        <end position="192"/>
    </location>
</feature>
<dbReference type="InterPro" id="IPR050248">
    <property type="entry name" value="Polysacc_deacetylase_ArnD"/>
</dbReference>
<feature type="non-terminal residue" evidence="2">
    <location>
        <position position="192"/>
    </location>
</feature>
<proteinExistence type="predicted"/>
<reference evidence="2 3" key="1">
    <citation type="submission" date="2021-01" db="EMBL/GenBank/DDBJ databases">
        <title>Genome public.</title>
        <authorList>
            <person name="Liu C."/>
            <person name="Sun Q."/>
        </authorList>
    </citation>
    <scope>NUCLEOTIDE SEQUENCE [LARGE SCALE GENOMIC DNA]</scope>
    <source>
        <strain evidence="2 3">YIM B02564</strain>
    </source>
</reference>
<dbReference type="SUPFAM" id="SSF88713">
    <property type="entry name" value="Glycoside hydrolase/deacetylase"/>
    <property type="match status" value="1"/>
</dbReference>
<feature type="non-terminal residue" evidence="2">
    <location>
        <position position="1"/>
    </location>
</feature>
<organism evidence="2 3">
    <name type="scientific">Neobacillus paridis</name>
    <dbReference type="NCBI Taxonomy" id="2803862"/>
    <lineage>
        <taxon>Bacteria</taxon>
        <taxon>Bacillati</taxon>
        <taxon>Bacillota</taxon>
        <taxon>Bacilli</taxon>
        <taxon>Bacillales</taxon>
        <taxon>Bacillaceae</taxon>
        <taxon>Neobacillus</taxon>
    </lineage>
</organism>
<dbReference type="PANTHER" id="PTHR10587">
    <property type="entry name" value="GLYCOSYL TRANSFERASE-RELATED"/>
    <property type="match status" value="1"/>
</dbReference>
<dbReference type="CDD" id="cd10917">
    <property type="entry name" value="CE4_NodB_like_6s_7s"/>
    <property type="match status" value="1"/>
</dbReference>
<comment type="caution">
    <text evidence="2">The sequence shown here is derived from an EMBL/GenBank/DDBJ whole genome shotgun (WGS) entry which is preliminary data.</text>
</comment>
<dbReference type="Pfam" id="PF01522">
    <property type="entry name" value="Polysacc_deac_1"/>
    <property type="match status" value="1"/>
</dbReference>
<evidence type="ECO:0000313" key="2">
    <source>
        <dbReference type="EMBL" id="MBL4954256.1"/>
    </source>
</evidence>
<sequence>HHAKATFFLANEKTVRGDHSLDPSWASYWKALREEGHAFGTHTFDHVYALRDMADGRLEVRPQFGPQAGKKLAWTQQQYCDELRRVDSRFRELTGAGLDPFWRAPGGKLTKASQAAGQACGLSHAGWAPAGFSGDELPSERVSNQALLDRALNGLRDGDIFMAHLGIWSRKDPWAPAVLEPLLSGLEQKGFC</sequence>
<dbReference type="Gene3D" id="3.20.20.370">
    <property type="entry name" value="Glycoside hydrolase/deacetylase"/>
    <property type="match status" value="1"/>
</dbReference>
<dbReference type="InterPro" id="IPR002509">
    <property type="entry name" value="NODB_dom"/>
</dbReference>
<gene>
    <name evidence="2" type="ORF">JK635_19000</name>
</gene>
<dbReference type="InterPro" id="IPR011330">
    <property type="entry name" value="Glyco_hydro/deAcase_b/a-brl"/>
</dbReference>
<evidence type="ECO:0000313" key="3">
    <source>
        <dbReference type="Proteomes" id="UP000623967"/>
    </source>
</evidence>
<keyword evidence="3" id="KW-1185">Reference proteome</keyword>
<name>A0ABS1TSF8_9BACI</name>
<protein>
    <submittedName>
        <fullName evidence="2">Polysaccharide deacetylase family protein</fullName>
    </submittedName>
</protein>
<evidence type="ECO:0000259" key="1">
    <source>
        <dbReference type="PROSITE" id="PS51677"/>
    </source>
</evidence>
<dbReference type="Proteomes" id="UP000623967">
    <property type="component" value="Unassembled WGS sequence"/>
</dbReference>
<accession>A0ABS1TSF8</accession>
<dbReference type="EMBL" id="JAESWB010000302">
    <property type="protein sequence ID" value="MBL4954256.1"/>
    <property type="molecule type" value="Genomic_DNA"/>
</dbReference>
<dbReference type="PROSITE" id="PS51677">
    <property type="entry name" value="NODB"/>
    <property type="match status" value="1"/>
</dbReference>